<dbReference type="PROSITE" id="PS50943">
    <property type="entry name" value="HTH_CROC1"/>
    <property type="match status" value="1"/>
</dbReference>
<dbReference type="OrthoDB" id="5584941at2"/>
<dbReference type="Proteomes" id="UP000237846">
    <property type="component" value="Unassembled WGS sequence"/>
</dbReference>
<sequence>MDLAGQVGRRLRELRTEQGISLSELARRSGLGKATLSELESGRRNPTLETLYALTTALSTHLTAVLTPATAQAEVSGGAVDAVLLERYQDDEATTEVFRVRVRAGALQESPAHPPGTTERIIVLGGTARVGPTGAATLVGPGRQADWAADVPHEYSAPDGDAEAVLVVRYPRPGGAAAPR</sequence>
<dbReference type="InterPro" id="IPR050807">
    <property type="entry name" value="TransReg_Diox_bact_type"/>
</dbReference>
<dbReference type="PANTHER" id="PTHR46797:SF1">
    <property type="entry name" value="METHYLPHOSPHONATE SYNTHASE"/>
    <property type="match status" value="1"/>
</dbReference>
<dbReference type="InterPro" id="IPR010982">
    <property type="entry name" value="Lambda_DNA-bd_dom_sf"/>
</dbReference>
<dbReference type="GO" id="GO:0003700">
    <property type="term" value="F:DNA-binding transcription factor activity"/>
    <property type="evidence" value="ECO:0007669"/>
    <property type="project" value="TreeGrafter"/>
</dbReference>
<dbReference type="AlphaFoldDB" id="A0A2T0QAB8"/>
<reference evidence="3 4" key="1">
    <citation type="submission" date="2018-03" db="EMBL/GenBank/DDBJ databases">
        <title>Genomic Encyclopedia of Archaeal and Bacterial Type Strains, Phase II (KMG-II): from individual species to whole genera.</title>
        <authorList>
            <person name="Goeker M."/>
        </authorList>
    </citation>
    <scope>NUCLEOTIDE SEQUENCE [LARGE SCALE GENOMIC DNA]</scope>
    <source>
        <strain evidence="3 4">DSM 45601</strain>
    </source>
</reference>
<name>A0A2T0QAB8_9ACTN</name>
<dbReference type="GO" id="GO:0003677">
    <property type="term" value="F:DNA binding"/>
    <property type="evidence" value="ECO:0007669"/>
    <property type="project" value="UniProtKB-KW"/>
</dbReference>
<dbReference type="SUPFAM" id="SSF51182">
    <property type="entry name" value="RmlC-like cupins"/>
    <property type="match status" value="1"/>
</dbReference>
<evidence type="ECO:0000256" key="1">
    <source>
        <dbReference type="ARBA" id="ARBA00023125"/>
    </source>
</evidence>
<dbReference type="Gene3D" id="1.10.260.40">
    <property type="entry name" value="lambda repressor-like DNA-binding domains"/>
    <property type="match status" value="1"/>
</dbReference>
<comment type="caution">
    <text evidence="3">The sequence shown here is derived from an EMBL/GenBank/DDBJ whole genome shotgun (WGS) entry which is preliminary data.</text>
</comment>
<evidence type="ECO:0000313" key="3">
    <source>
        <dbReference type="EMBL" id="PRY00765.1"/>
    </source>
</evidence>
<dbReference type="Pfam" id="PF01381">
    <property type="entry name" value="HTH_3"/>
    <property type="match status" value="1"/>
</dbReference>
<feature type="domain" description="HTH cro/C1-type" evidence="2">
    <location>
        <begin position="11"/>
        <end position="65"/>
    </location>
</feature>
<dbReference type="InterPro" id="IPR001387">
    <property type="entry name" value="Cro/C1-type_HTH"/>
</dbReference>
<dbReference type="InterPro" id="IPR011051">
    <property type="entry name" value="RmlC_Cupin_sf"/>
</dbReference>
<gene>
    <name evidence="3" type="ORF">CLV72_102397</name>
</gene>
<dbReference type="SUPFAM" id="SSF47413">
    <property type="entry name" value="lambda repressor-like DNA-binding domains"/>
    <property type="match status" value="1"/>
</dbReference>
<dbReference type="RefSeq" id="WP_106242745.1">
    <property type="nucleotide sequence ID" value="NZ_PVZC01000002.1"/>
</dbReference>
<keyword evidence="4" id="KW-1185">Reference proteome</keyword>
<dbReference type="GO" id="GO:0005829">
    <property type="term" value="C:cytosol"/>
    <property type="evidence" value="ECO:0007669"/>
    <property type="project" value="TreeGrafter"/>
</dbReference>
<dbReference type="EMBL" id="PVZC01000002">
    <property type="protein sequence ID" value="PRY00765.1"/>
    <property type="molecule type" value="Genomic_DNA"/>
</dbReference>
<dbReference type="InterPro" id="IPR014710">
    <property type="entry name" value="RmlC-like_jellyroll"/>
</dbReference>
<protein>
    <submittedName>
        <fullName evidence="3">XRE family transcriptional regulator</fullName>
    </submittedName>
</protein>
<dbReference type="Gene3D" id="2.60.120.10">
    <property type="entry name" value="Jelly Rolls"/>
    <property type="match status" value="1"/>
</dbReference>
<dbReference type="CDD" id="cd00093">
    <property type="entry name" value="HTH_XRE"/>
    <property type="match status" value="1"/>
</dbReference>
<evidence type="ECO:0000313" key="4">
    <source>
        <dbReference type="Proteomes" id="UP000237846"/>
    </source>
</evidence>
<dbReference type="PANTHER" id="PTHR46797">
    <property type="entry name" value="HTH-TYPE TRANSCRIPTIONAL REGULATOR"/>
    <property type="match status" value="1"/>
</dbReference>
<dbReference type="SMART" id="SM00530">
    <property type="entry name" value="HTH_XRE"/>
    <property type="match status" value="1"/>
</dbReference>
<organism evidence="3 4">
    <name type="scientific">Allonocardiopsis opalescens</name>
    <dbReference type="NCBI Taxonomy" id="1144618"/>
    <lineage>
        <taxon>Bacteria</taxon>
        <taxon>Bacillati</taxon>
        <taxon>Actinomycetota</taxon>
        <taxon>Actinomycetes</taxon>
        <taxon>Streptosporangiales</taxon>
        <taxon>Allonocardiopsis</taxon>
    </lineage>
</organism>
<evidence type="ECO:0000259" key="2">
    <source>
        <dbReference type="PROSITE" id="PS50943"/>
    </source>
</evidence>
<proteinExistence type="predicted"/>
<keyword evidence="1" id="KW-0238">DNA-binding</keyword>
<accession>A0A2T0QAB8</accession>